<dbReference type="InterPro" id="IPR016181">
    <property type="entry name" value="Acyl_CoA_acyltransferase"/>
</dbReference>
<dbReference type="CDD" id="cd04301">
    <property type="entry name" value="NAT_SF"/>
    <property type="match status" value="1"/>
</dbReference>
<keyword evidence="2" id="KW-0012">Acyltransferase</keyword>
<keyword evidence="1" id="KW-0808">Transferase</keyword>
<dbReference type="InterPro" id="IPR000182">
    <property type="entry name" value="GNAT_dom"/>
</dbReference>
<organism evidence="4">
    <name type="scientific">Lacrimispora sp. BS-2</name>
    <dbReference type="NCBI Taxonomy" id="3151850"/>
    <lineage>
        <taxon>Bacteria</taxon>
        <taxon>Bacillati</taxon>
        <taxon>Bacillota</taxon>
        <taxon>Clostridia</taxon>
        <taxon>Lachnospirales</taxon>
        <taxon>Lachnospiraceae</taxon>
        <taxon>Lacrimispora</taxon>
    </lineage>
</organism>
<evidence type="ECO:0000256" key="2">
    <source>
        <dbReference type="ARBA" id="ARBA00023315"/>
    </source>
</evidence>
<dbReference type="PROSITE" id="PS51186">
    <property type="entry name" value="GNAT"/>
    <property type="match status" value="1"/>
</dbReference>
<dbReference type="PANTHER" id="PTHR43420">
    <property type="entry name" value="ACETYLTRANSFERASE"/>
    <property type="match status" value="1"/>
</dbReference>
<dbReference type="EMBL" id="CP157940">
    <property type="protein sequence ID" value="XBS56227.1"/>
    <property type="molecule type" value="Genomic_DNA"/>
</dbReference>
<name>A0AAU7PV12_9FIRM</name>
<proteinExistence type="predicted"/>
<dbReference type="RefSeq" id="WP_349948854.1">
    <property type="nucleotide sequence ID" value="NZ_CP157940.1"/>
</dbReference>
<gene>
    <name evidence="4" type="ORF">ABFV83_03335</name>
</gene>
<dbReference type="Pfam" id="PF00583">
    <property type="entry name" value="Acetyltransf_1"/>
    <property type="match status" value="1"/>
</dbReference>
<evidence type="ECO:0000313" key="4">
    <source>
        <dbReference type="EMBL" id="XBS56227.1"/>
    </source>
</evidence>
<accession>A0AAU7PV12</accession>
<sequence>MCTSYFQSEKSRKNAVMEGINKGTLYVALCDGECAGFAYFISEGAFHAYHYLHLIAVKEEYRGNGVGKKLLEFIEDMLFKTRDKIFLVVGDYNPGAKIFYEKSGYKYIGTIPGLYRKGIDEYLMMKVYDGGD</sequence>
<dbReference type="AlphaFoldDB" id="A0AAU7PV12"/>
<evidence type="ECO:0000256" key="1">
    <source>
        <dbReference type="ARBA" id="ARBA00022679"/>
    </source>
</evidence>
<dbReference type="GO" id="GO:0016747">
    <property type="term" value="F:acyltransferase activity, transferring groups other than amino-acyl groups"/>
    <property type="evidence" value="ECO:0007669"/>
    <property type="project" value="InterPro"/>
</dbReference>
<protein>
    <submittedName>
        <fullName evidence="4">GNAT family N-acetyltransferase</fullName>
    </submittedName>
</protein>
<dbReference type="Gene3D" id="3.40.630.30">
    <property type="match status" value="1"/>
</dbReference>
<evidence type="ECO:0000259" key="3">
    <source>
        <dbReference type="PROSITE" id="PS51186"/>
    </source>
</evidence>
<dbReference type="InterPro" id="IPR050680">
    <property type="entry name" value="YpeA/RimI_acetyltransf"/>
</dbReference>
<dbReference type="SUPFAM" id="SSF55729">
    <property type="entry name" value="Acyl-CoA N-acyltransferases (Nat)"/>
    <property type="match status" value="1"/>
</dbReference>
<feature type="domain" description="N-acetyltransferase" evidence="3">
    <location>
        <begin position="1"/>
        <end position="129"/>
    </location>
</feature>
<reference evidence="4" key="1">
    <citation type="submission" date="2024-06" db="EMBL/GenBank/DDBJ databases">
        <title>Lacrimispora cavernae sp. nov., a novel anaerobe isolated from bat guano pile inside a cave.</title>
        <authorList>
            <person name="Miller S.L."/>
            <person name="Lu N."/>
            <person name="King J."/>
            <person name="Sankaranarayanan K."/>
            <person name="Lawson P.A."/>
        </authorList>
    </citation>
    <scope>NUCLEOTIDE SEQUENCE</scope>
    <source>
        <strain evidence="4">BS-2</strain>
    </source>
</reference>